<dbReference type="PROSITE" id="PS51819">
    <property type="entry name" value="VOC"/>
    <property type="match status" value="1"/>
</dbReference>
<accession>A0A291HNY7</accession>
<dbReference type="InterPro" id="IPR029068">
    <property type="entry name" value="Glyas_Bleomycin-R_OHBP_Dase"/>
</dbReference>
<keyword evidence="3" id="KW-1185">Reference proteome</keyword>
<dbReference type="KEGG" id="zdf:AN401_08410"/>
<dbReference type="EMBL" id="CP012621">
    <property type="protein sequence ID" value="ATG73877.1"/>
    <property type="molecule type" value="Genomic_DNA"/>
</dbReference>
<name>A0A291HNY7_9GAMM</name>
<sequence>MTQSLRFGGGRNIALKVPPHQFEATVAFYRDVLALRQVDKQLPSVAFEFGACQLWIDKVPGLSQAETWLEVITNDLEGAAEHLQAAGVVRRDEIEPLPEGFAAFWIANPAQIIHLLCQDEASLG</sequence>
<protein>
    <recommendedName>
        <fullName evidence="1">VOC domain-containing protein</fullName>
    </recommendedName>
</protein>
<dbReference type="Gene3D" id="3.10.180.10">
    <property type="entry name" value="2,3-Dihydroxybiphenyl 1,2-Dioxygenase, domain 1"/>
    <property type="match status" value="1"/>
</dbReference>
<dbReference type="Proteomes" id="UP000217763">
    <property type="component" value="Chromosome"/>
</dbReference>
<evidence type="ECO:0000259" key="1">
    <source>
        <dbReference type="PROSITE" id="PS51819"/>
    </source>
</evidence>
<organism evidence="2 3">
    <name type="scientific">Zobellella denitrificans</name>
    <dbReference type="NCBI Taxonomy" id="347534"/>
    <lineage>
        <taxon>Bacteria</taxon>
        <taxon>Pseudomonadati</taxon>
        <taxon>Pseudomonadota</taxon>
        <taxon>Gammaproteobacteria</taxon>
        <taxon>Aeromonadales</taxon>
        <taxon>Aeromonadaceae</taxon>
        <taxon>Zobellella</taxon>
    </lineage>
</organism>
<proteinExistence type="predicted"/>
<dbReference type="InterPro" id="IPR037523">
    <property type="entry name" value="VOC_core"/>
</dbReference>
<evidence type="ECO:0000313" key="2">
    <source>
        <dbReference type="EMBL" id="ATG73877.1"/>
    </source>
</evidence>
<feature type="domain" description="VOC" evidence="1">
    <location>
        <begin position="10"/>
        <end position="119"/>
    </location>
</feature>
<dbReference type="SUPFAM" id="SSF54593">
    <property type="entry name" value="Glyoxalase/Bleomycin resistance protein/Dihydroxybiphenyl dioxygenase"/>
    <property type="match status" value="1"/>
</dbReference>
<reference evidence="3" key="1">
    <citation type="submission" date="2015-09" db="EMBL/GenBank/DDBJ databases">
        <authorList>
            <person name="Shao Z."/>
            <person name="Wang L."/>
        </authorList>
    </citation>
    <scope>NUCLEOTIDE SEQUENCE [LARGE SCALE GENOMIC DNA]</scope>
    <source>
        <strain evidence="3">F13-1</strain>
    </source>
</reference>
<dbReference type="AlphaFoldDB" id="A0A291HNY7"/>
<evidence type="ECO:0000313" key="3">
    <source>
        <dbReference type="Proteomes" id="UP000217763"/>
    </source>
</evidence>
<gene>
    <name evidence="2" type="ORF">AN401_08410</name>
</gene>
<dbReference type="RefSeq" id="WP_096779090.1">
    <property type="nucleotide sequence ID" value="NZ_CP012621.1"/>
</dbReference>